<feature type="region of interest" description="Disordered" evidence="1">
    <location>
        <begin position="88"/>
        <end position="111"/>
    </location>
</feature>
<gene>
    <name evidence="2" type="ORF">P879_10824</name>
</gene>
<dbReference type="Proteomes" id="UP000699462">
    <property type="component" value="Unassembled WGS sequence"/>
</dbReference>
<feature type="region of interest" description="Disordered" evidence="1">
    <location>
        <begin position="1"/>
        <end position="29"/>
    </location>
</feature>
<dbReference type="AlphaFoldDB" id="A0A8T0D7X7"/>
<accession>A0A8T0D7X7</accession>
<dbReference type="OrthoDB" id="10519578at2759"/>
<sequence>MVSATTAHRCADNDSRSQNRTDSDSNIPSIVMKTRITDKIAQTGGKPHPSTIIKCAFTCQIDKKCEHWCYHNDERRCMCDDIAPDARDNGQDIKTSEEPGSLPQAQNNSSI</sequence>
<reference evidence="2 3" key="1">
    <citation type="submission" date="2019-07" db="EMBL/GenBank/DDBJ databases">
        <title>Annotation for the trematode Paragonimus westermani.</title>
        <authorList>
            <person name="Choi Y.-J."/>
        </authorList>
    </citation>
    <scope>NUCLEOTIDE SEQUENCE [LARGE SCALE GENOMIC DNA]</scope>
    <source>
        <strain evidence="2">180907_Pwestermani</strain>
    </source>
</reference>
<organism evidence="2 3">
    <name type="scientific">Paragonimus westermani</name>
    <dbReference type="NCBI Taxonomy" id="34504"/>
    <lineage>
        <taxon>Eukaryota</taxon>
        <taxon>Metazoa</taxon>
        <taxon>Spiralia</taxon>
        <taxon>Lophotrochozoa</taxon>
        <taxon>Platyhelminthes</taxon>
        <taxon>Trematoda</taxon>
        <taxon>Digenea</taxon>
        <taxon>Plagiorchiida</taxon>
        <taxon>Troglotremata</taxon>
        <taxon>Troglotrematidae</taxon>
        <taxon>Paragonimus</taxon>
    </lineage>
</organism>
<dbReference type="EMBL" id="JTDF01016547">
    <property type="protein sequence ID" value="KAF8562848.1"/>
    <property type="molecule type" value="Genomic_DNA"/>
</dbReference>
<proteinExistence type="predicted"/>
<feature type="compositionally biased region" description="Basic and acidic residues" evidence="1">
    <location>
        <begin position="88"/>
        <end position="97"/>
    </location>
</feature>
<evidence type="ECO:0000313" key="2">
    <source>
        <dbReference type="EMBL" id="KAF8562848.1"/>
    </source>
</evidence>
<feature type="compositionally biased region" description="Basic and acidic residues" evidence="1">
    <location>
        <begin position="9"/>
        <end position="23"/>
    </location>
</feature>
<name>A0A8T0D7X7_9TREM</name>
<comment type="caution">
    <text evidence="2">The sequence shown here is derived from an EMBL/GenBank/DDBJ whole genome shotgun (WGS) entry which is preliminary data.</text>
</comment>
<evidence type="ECO:0000256" key="1">
    <source>
        <dbReference type="SAM" id="MobiDB-lite"/>
    </source>
</evidence>
<evidence type="ECO:0000313" key="3">
    <source>
        <dbReference type="Proteomes" id="UP000699462"/>
    </source>
</evidence>
<keyword evidence="3" id="KW-1185">Reference proteome</keyword>
<protein>
    <submittedName>
        <fullName evidence="2">Uncharacterized protein</fullName>
    </submittedName>
</protein>